<keyword evidence="7" id="KW-0673">Quorum sensing</keyword>
<evidence type="ECO:0000256" key="14">
    <source>
        <dbReference type="ARBA" id="ARBA00031777"/>
    </source>
</evidence>
<dbReference type="InterPro" id="IPR003815">
    <property type="entry name" value="S-ribosylhomocysteinase"/>
</dbReference>
<protein>
    <recommendedName>
        <fullName evidence="6">S-ribosylhomocysteine lyase</fullName>
        <ecNumber evidence="5">4.4.1.21</ecNumber>
    </recommendedName>
    <alternativeName>
        <fullName evidence="13">AI-2 synthesis protein</fullName>
    </alternativeName>
    <alternativeName>
        <fullName evidence="14">Autoinducer-2 production protein LuxS</fullName>
    </alternativeName>
</protein>
<accession>A0A1M6LMV3</accession>
<evidence type="ECO:0000313" key="15">
    <source>
        <dbReference type="EMBL" id="SHJ72524.1"/>
    </source>
</evidence>
<evidence type="ECO:0000256" key="10">
    <source>
        <dbReference type="ARBA" id="ARBA00023004"/>
    </source>
</evidence>
<keyword evidence="9" id="KW-0071">Autoinducer synthesis</keyword>
<comment type="similarity">
    <text evidence="3">Belongs to the LuxS family.</text>
</comment>
<reference evidence="15 16" key="1">
    <citation type="submission" date="2016-11" db="EMBL/GenBank/DDBJ databases">
        <authorList>
            <person name="Jaros S."/>
            <person name="Januszkiewicz K."/>
            <person name="Wedrychowicz H."/>
        </authorList>
    </citation>
    <scope>NUCLEOTIDE SEQUENCE [LARGE SCALE GENOMIC DNA]</scope>
    <source>
        <strain evidence="15 16">DSM 14214</strain>
    </source>
</reference>
<dbReference type="GO" id="GO:0043768">
    <property type="term" value="F:S-ribosylhomocysteine lyase activity"/>
    <property type="evidence" value="ECO:0007669"/>
    <property type="project" value="UniProtKB-EC"/>
</dbReference>
<dbReference type="EC" id="4.4.1.21" evidence="5"/>
<dbReference type="SUPFAM" id="SSF63411">
    <property type="entry name" value="LuxS/MPP-like metallohydrolase"/>
    <property type="match status" value="1"/>
</dbReference>
<name>A0A1M6LMV3_9FIRM</name>
<evidence type="ECO:0000256" key="12">
    <source>
        <dbReference type="ARBA" id="ARBA00024654"/>
    </source>
</evidence>
<gene>
    <name evidence="15" type="ORF">SAMN02745138_00374</name>
</gene>
<keyword evidence="11 15" id="KW-0456">Lyase</keyword>
<evidence type="ECO:0000256" key="7">
    <source>
        <dbReference type="ARBA" id="ARBA00022654"/>
    </source>
</evidence>
<dbReference type="GO" id="GO:0005506">
    <property type="term" value="F:iron ion binding"/>
    <property type="evidence" value="ECO:0007669"/>
    <property type="project" value="InterPro"/>
</dbReference>
<dbReference type="GO" id="GO:0009372">
    <property type="term" value="P:quorum sensing"/>
    <property type="evidence" value="ECO:0007669"/>
    <property type="project" value="UniProtKB-KW"/>
</dbReference>
<dbReference type="PANTHER" id="PTHR35799">
    <property type="entry name" value="S-RIBOSYLHOMOCYSTEINE LYASE"/>
    <property type="match status" value="1"/>
</dbReference>
<evidence type="ECO:0000256" key="9">
    <source>
        <dbReference type="ARBA" id="ARBA00022929"/>
    </source>
</evidence>
<dbReference type="Pfam" id="PF02664">
    <property type="entry name" value="LuxS"/>
    <property type="match status" value="1"/>
</dbReference>
<evidence type="ECO:0000256" key="8">
    <source>
        <dbReference type="ARBA" id="ARBA00022723"/>
    </source>
</evidence>
<evidence type="ECO:0000256" key="4">
    <source>
        <dbReference type="ARBA" id="ARBA00011738"/>
    </source>
</evidence>
<dbReference type="NCBIfam" id="NF002604">
    <property type="entry name" value="PRK02260.1-4"/>
    <property type="match status" value="1"/>
</dbReference>
<dbReference type="EMBL" id="FRAH01000005">
    <property type="protein sequence ID" value="SHJ72524.1"/>
    <property type="molecule type" value="Genomic_DNA"/>
</dbReference>
<dbReference type="AlphaFoldDB" id="A0A1M6LMV3"/>
<evidence type="ECO:0000256" key="11">
    <source>
        <dbReference type="ARBA" id="ARBA00023239"/>
    </source>
</evidence>
<evidence type="ECO:0000256" key="13">
    <source>
        <dbReference type="ARBA" id="ARBA00030600"/>
    </source>
</evidence>
<evidence type="ECO:0000313" key="16">
    <source>
        <dbReference type="Proteomes" id="UP000183975"/>
    </source>
</evidence>
<evidence type="ECO:0000256" key="1">
    <source>
        <dbReference type="ARBA" id="ARBA00000297"/>
    </source>
</evidence>
<keyword evidence="16" id="KW-1185">Reference proteome</keyword>
<keyword evidence="8" id="KW-0479">Metal-binding</keyword>
<proteinExistence type="inferred from homology"/>
<keyword evidence="10" id="KW-0408">Iron</keyword>
<dbReference type="PANTHER" id="PTHR35799:SF1">
    <property type="entry name" value="S-RIBOSYLHOMOCYSTEINE LYASE"/>
    <property type="match status" value="1"/>
</dbReference>
<comment type="cofactor">
    <cofactor evidence="2">
        <name>Fe cation</name>
        <dbReference type="ChEBI" id="CHEBI:24875"/>
    </cofactor>
</comment>
<sequence>MDVTSFGIDHNRLLRGIYVSRKDTVGDGVLTTFDVRMKEPNREMVMDTSVMHTIEHLMATFFRGHDQWADKTIYVGPMGCRTGMYVIFKGDLESKDVAPIMADAYRYMAEFTGEIPAAKAEMCGNYLDHNLEITKIECRKFLEEVLEQIKEENMVYPRQQG</sequence>
<dbReference type="InterPro" id="IPR011249">
    <property type="entry name" value="Metalloenz_LuxS/M16"/>
</dbReference>
<evidence type="ECO:0000256" key="3">
    <source>
        <dbReference type="ARBA" id="ARBA00007311"/>
    </source>
</evidence>
<evidence type="ECO:0000256" key="5">
    <source>
        <dbReference type="ARBA" id="ARBA00012240"/>
    </source>
</evidence>
<organism evidence="15 16">
    <name type="scientific">Anaerotignum lactatifermentans DSM 14214</name>
    <dbReference type="NCBI Taxonomy" id="1121323"/>
    <lineage>
        <taxon>Bacteria</taxon>
        <taxon>Bacillati</taxon>
        <taxon>Bacillota</taxon>
        <taxon>Clostridia</taxon>
        <taxon>Lachnospirales</taxon>
        <taxon>Anaerotignaceae</taxon>
        <taxon>Anaerotignum</taxon>
    </lineage>
</organism>
<dbReference type="InterPro" id="IPR037005">
    <property type="entry name" value="LuxS_sf"/>
</dbReference>
<evidence type="ECO:0000256" key="6">
    <source>
        <dbReference type="ARBA" id="ARBA00015130"/>
    </source>
</evidence>
<dbReference type="Gene3D" id="3.30.1360.80">
    <property type="entry name" value="S-ribosylhomocysteinase (LuxS)"/>
    <property type="match status" value="1"/>
</dbReference>
<comment type="catalytic activity">
    <reaction evidence="1">
        <text>S-(5-deoxy-D-ribos-5-yl)-L-homocysteine = (S)-4,5-dihydroxypentane-2,3-dione + L-homocysteine</text>
        <dbReference type="Rhea" id="RHEA:17753"/>
        <dbReference type="ChEBI" id="CHEBI:29484"/>
        <dbReference type="ChEBI" id="CHEBI:58195"/>
        <dbReference type="ChEBI" id="CHEBI:58199"/>
        <dbReference type="EC" id="4.4.1.21"/>
    </reaction>
</comment>
<dbReference type="Proteomes" id="UP000183975">
    <property type="component" value="Unassembled WGS sequence"/>
</dbReference>
<comment type="function">
    <text evidence="12">Involved in the synthesis of autoinducer 2 (AI-2) which is secreted by bacteria and is used to communicate both the cell density and the metabolic potential of the environment. The regulation of gene expression in response to changes in cell density is called quorum sensing. Catalyzes the transformation of S-ribosylhomocysteine (RHC) to homocysteine (HC) and 4,5-dihydroxy-2,3-pentadione (DPD).</text>
</comment>
<comment type="subunit">
    <text evidence="4">Homodimer.</text>
</comment>
<dbReference type="GeneID" id="78176195"/>
<dbReference type="PRINTS" id="PR01487">
    <property type="entry name" value="LUXSPROTEIN"/>
</dbReference>
<dbReference type="OrthoDB" id="9788129at2"/>
<evidence type="ECO:0000256" key="2">
    <source>
        <dbReference type="ARBA" id="ARBA00001962"/>
    </source>
</evidence>
<dbReference type="RefSeq" id="WP_072848744.1">
    <property type="nucleotide sequence ID" value="NZ_FRAH01000005.1"/>
</dbReference>